<organism evidence="1 2">
    <name type="scientific">Dactylosporangium salmoneum</name>
    <dbReference type="NCBI Taxonomy" id="53361"/>
    <lineage>
        <taxon>Bacteria</taxon>
        <taxon>Bacillati</taxon>
        <taxon>Actinomycetota</taxon>
        <taxon>Actinomycetes</taxon>
        <taxon>Micromonosporales</taxon>
        <taxon>Micromonosporaceae</taxon>
        <taxon>Dactylosporangium</taxon>
    </lineage>
</organism>
<proteinExistence type="predicted"/>
<evidence type="ECO:0000313" key="1">
    <source>
        <dbReference type="EMBL" id="GAA2369497.1"/>
    </source>
</evidence>
<dbReference type="RefSeq" id="WP_344616866.1">
    <property type="nucleotide sequence ID" value="NZ_BAAARV010000069.1"/>
</dbReference>
<dbReference type="EMBL" id="BAAARV010000069">
    <property type="protein sequence ID" value="GAA2369497.1"/>
    <property type="molecule type" value="Genomic_DNA"/>
</dbReference>
<protein>
    <recommendedName>
        <fullName evidence="3">Transcriptional regulator</fullName>
    </recommendedName>
</protein>
<accession>A0ABP5U7B2</accession>
<sequence>MSPTTILAAARSVFANQFSVRVARMRCPAPSAAVGDDDLGEVVAAYTAACVDEAMQLLRLDPATAADDAQVVRLAVRLGRAYLVGVYGTAAGPADLDRVLAWAGWAVAASERLYGPGSTAALDAARILVRLLRRGRRVAEAADLQRGIAASTLARAGFRIAGSDLLAYADLLQDARQCAEAADQLDRYARRWQRQWRTRRADRLHVAMSLAVRHAVCGRADTARHHLAAATPYRPRNRDRDYVEVQVYYGVLFADRRRAHRTDCTWPTPDHNFDFNTAMRR</sequence>
<reference evidence="2" key="1">
    <citation type="journal article" date="2019" name="Int. J. Syst. Evol. Microbiol.">
        <title>The Global Catalogue of Microorganisms (GCM) 10K type strain sequencing project: providing services to taxonomists for standard genome sequencing and annotation.</title>
        <authorList>
            <consortium name="The Broad Institute Genomics Platform"/>
            <consortium name="The Broad Institute Genome Sequencing Center for Infectious Disease"/>
            <person name="Wu L."/>
            <person name="Ma J."/>
        </authorList>
    </citation>
    <scope>NUCLEOTIDE SEQUENCE [LARGE SCALE GENOMIC DNA]</scope>
    <source>
        <strain evidence="2">JCM 3272</strain>
    </source>
</reference>
<name>A0ABP5U7B2_9ACTN</name>
<comment type="caution">
    <text evidence="1">The sequence shown here is derived from an EMBL/GenBank/DDBJ whole genome shotgun (WGS) entry which is preliminary data.</text>
</comment>
<evidence type="ECO:0000313" key="2">
    <source>
        <dbReference type="Proteomes" id="UP001501444"/>
    </source>
</evidence>
<keyword evidence="2" id="KW-1185">Reference proteome</keyword>
<dbReference type="Proteomes" id="UP001501444">
    <property type="component" value="Unassembled WGS sequence"/>
</dbReference>
<evidence type="ECO:0008006" key="3">
    <source>
        <dbReference type="Google" id="ProtNLM"/>
    </source>
</evidence>
<gene>
    <name evidence="1" type="ORF">GCM10010170_069940</name>
</gene>